<dbReference type="GeneID" id="20081838"/>
<accession>A0A024UA41</accession>
<evidence type="ECO:0000256" key="1">
    <source>
        <dbReference type="SAM" id="MobiDB-lite"/>
    </source>
</evidence>
<feature type="compositionally biased region" description="Basic and acidic residues" evidence="1">
    <location>
        <begin position="54"/>
        <end position="67"/>
    </location>
</feature>
<name>A0A024UA41_9STRA</name>
<dbReference type="RefSeq" id="XP_008867510.1">
    <property type="nucleotide sequence ID" value="XM_008869288.1"/>
</dbReference>
<feature type="transmembrane region" description="Helical" evidence="2">
    <location>
        <begin position="95"/>
        <end position="118"/>
    </location>
</feature>
<keyword evidence="2" id="KW-0812">Transmembrane</keyword>
<gene>
    <name evidence="3" type="ORF">H310_04788</name>
</gene>
<dbReference type="EMBL" id="KI913959">
    <property type="protein sequence ID" value="ETW03281.1"/>
    <property type="molecule type" value="Genomic_DNA"/>
</dbReference>
<keyword evidence="2" id="KW-1133">Transmembrane helix</keyword>
<evidence type="ECO:0000256" key="2">
    <source>
        <dbReference type="SAM" id="Phobius"/>
    </source>
</evidence>
<dbReference type="AlphaFoldDB" id="A0A024UA41"/>
<protein>
    <submittedName>
        <fullName evidence="3">Uncharacterized protein</fullName>
    </submittedName>
</protein>
<feature type="region of interest" description="Disordered" evidence="1">
    <location>
        <begin position="41"/>
        <end position="67"/>
    </location>
</feature>
<organism evidence="3">
    <name type="scientific">Aphanomyces invadans</name>
    <dbReference type="NCBI Taxonomy" id="157072"/>
    <lineage>
        <taxon>Eukaryota</taxon>
        <taxon>Sar</taxon>
        <taxon>Stramenopiles</taxon>
        <taxon>Oomycota</taxon>
        <taxon>Saprolegniomycetes</taxon>
        <taxon>Saprolegniales</taxon>
        <taxon>Verrucalvaceae</taxon>
        <taxon>Aphanomyces</taxon>
    </lineage>
</organism>
<reference evidence="3" key="1">
    <citation type="submission" date="2013-12" db="EMBL/GenBank/DDBJ databases">
        <title>The Genome Sequence of Aphanomyces invadans NJM9701.</title>
        <authorList>
            <consortium name="The Broad Institute Genomics Platform"/>
            <person name="Russ C."/>
            <person name="Tyler B."/>
            <person name="van West P."/>
            <person name="Dieguez-Uribeondo J."/>
            <person name="Young S.K."/>
            <person name="Zeng Q."/>
            <person name="Gargeya S."/>
            <person name="Fitzgerald M."/>
            <person name="Abouelleil A."/>
            <person name="Alvarado L."/>
            <person name="Chapman S.B."/>
            <person name="Gainer-Dewar J."/>
            <person name="Goldberg J."/>
            <person name="Griggs A."/>
            <person name="Gujja S."/>
            <person name="Hansen M."/>
            <person name="Howarth C."/>
            <person name="Imamovic A."/>
            <person name="Ireland A."/>
            <person name="Larimer J."/>
            <person name="McCowan C."/>
            <person name="Murphy C."/>
            <person name="Pearson M."/>
            <person name="Poon T.W."/>
            <person name="Priest M."/>
            <person name="Roberts A."/>
            <person name="Saif S."/>
            <person name="Shea T."/>
            <person name="Sykes S."/>
            <person name="Wortman J."/>
            <person name="Nusbaum C."/>
            <person name="Birren B."/>
        </authorList>
    </citation>
    <scope>NUCLEOTIDE SEQUENCE [LARGE SCALE GENOMIC DNA]</scope>
    <source>
        <strain evidence="3">NJM9701</strain>
    </source>
</reference>
<evidence type="ECO:0000313" key="3">
    <source>
        <dbReference type="EMBL" id="ETW03281.1"/>
    </source>
</evidence>
<dbReference type="VEuPathDB" id="FungiDB:H310_04788"/>
<sequence length="134" mass="14878">MPQKPGNTSRGSMRHLWTSYDSVCDATWAMAQQEQQMLNAASSKQFPGMRKASRTLERTNHTTTDEAPKNTMDTIAYVRARLIAAADEVSKSRTIVTVSCICIALSIVSFLTLTSILARCNCLEYNTKKMKAIP</sequence>
<keyword evidence="2" id="KW-0472">Membrane</keyword>
<proteinExistence type="predicted"/>